<accession>A0AA44U2C9</accession>
<organism evidence="1 2">
    <name type="scientific">Cutibacterium acnes</name>
    <name type="common">Propionibacterium acnes</name>
    <dbReference type="NCBI Taxonomy" id="1747"/>
    <lineage>
        <taxon>Bacteria</taxon>
        <taxon>Bacillati</taxon>
        <taxon>Actinomycetota</taxon>
        <taxon>Actinomycetes</taxon>
        <taxon>Propionibacteriales</taxon>
        <taxon>Propionibacteriaceae</taxon>
        <taxon>Cutibacterium</taxon>
    </lineage>
</organism>
<dbReference type="Proteomes" id="UP000223982">
    <property type="component" value="Plasmid p09_09"/>
</dbReference>
<dbReference type="AlphaFoldDB" id="A0AA44U2C9"/>
<evidence type="ECO:0000313" key="1">
    <source>
        <dbReference type="EMBL" id="PHJ26193.1"/>
    </source>
</evidence>
<name>A0AA44U2C9_CUTAC</name>
<reference evidence="1 2" key="1">
    <citation type="submission" date="2017-02" db="EMBL/GenBank/DDBJ databases">
        <title>Prevalence of linear plasmids in Propionibacterium acnes isolates obtained from cancerous prostatic tissue.</title>
        <authorList>
            <person name="Davidsson S."/>
            <person name="Bruggemann H."/>
        </authorList>
    </citation>
    <scope>NUCLEOTIDE SEQUENCE [LARGE SCALE GENOMIC DNA]</scope>
    <source>
        <strain evidence="1 2">09-9</strain>
        <plasmid evidence="1 2">p09_09</plasmid>
    </source>
</reference>
<geneLocation type="plasmid" evidence="1 2">
    <name>p09_09</name>
</geneLocation>
<sequence>MKYTAHVNMVTKPYIGLPTTRTPYTLVDADWATTWMIDETYEAHYHGTNMEISIYGEGPDCSVLTNRIYTDQPTDVTAALAGYGFTIDTTNTSKTILTLTRTATISHLLAILDGLPQAEGTHWLNTQPDLHHITLDDSTTGWATNRTDDTDTGVCYDTSTHNWQIC</sequence>
<gene>
    <name evidence="1" type="ORF">APS60_12720</name>
</gene>
<dbReference type="EMBL" id="LKVB01000016">
    <property type="protein sequence ID" value="PHJ26193.1"/>
    <property type="molecule type" value="Genomic_DNA"/>
</dbReference>
<proteinExistence type="predicted"/>
<comment type="caution">
    <text evidence="1">The sequence shown here is derived from an EMBL/GenBank/DDBJ whole genome shotgun (WGS) entry which is preliminary data.</text>
</comment>
<keyword evidence="1" id="KW-0614">Plasmid</keyword>
<evidence type="ECO:0000313" key="2">
    <source>
        <dbReference type="Proteomes" id="UP000223982"/>
    </source>
</evidence>
<protein>
    <submittedName>
        <fullName evidence="1">Uncharacterized protein</fullName>
    </submittedName>
</protein>